<keyword evidence="3" id="KW-1185">Reference proteome</keyword>
<dbReference type="Proteomes" id="UP001161017">
    <property type="component" value="Unassembled WGS sequence"/>
</dbReference>
<gene>
    <name evidence="2" type="ORF">OHK93_008289</name>
</gene>
<dbReference type="Gene3D" id="3.30.70.1060">
    <property type="entry name" value="Dimeric alpha+beta barrel"/>
    <property type="match status" value="1"/>
</dbReference>
<proteinExistence type="predicted"/>
<dbReference type="PANTHER" id="PTHR33606:SF3">
    <property type="entry name" value="PROTEIN YCII"/>
    <property type="match status" value="1"/>
</dbReference>
<protein>
    <recommendedName>
        <fullName evidence="1">YCII-related domain-containing protein</fullName>
    </recommendedName>
</protein>
<accession>A0AA43QM60</accession>
<sequence length="120" mass="13383">MATTSTDAQPMQEWLVIAPDVEGKLEERMRVRSQHFSDMMPQVDSGLWVDGGALLDHPQKSPSSALPINGSFLIGRASTREEIVERLKADVYTQAGVWDWGRVQVIPVSAELSYCMYEVS</sequence>
<evidence type="ECO:0000259" key="1">
    <source>
        <dbReference type="Pfam" id="PF03795"/>
    </source>
</evidence>
<dbReference type="SUPFAM" id="SSF54909">
    <property type="entry name" value="Dimeric alpha+beta barrel"/>
    <property type="match status" value="1"/>
</dbReference>
<dbReference type="InterPro" id="IPR005545">
    <property type="entry name" value="YCII"/>
</dbReference>
<evidence type="ECO:0000313" key="2">
    <source>
        <dbReference type="EMBL" id="MDI1489012.1"/>
    </source>
</evidence>
<name>A0AA43QM60_9LECA</name>
<evidence type="ECO:0000313" key="3">
    <source>
        <dbReference type="Proteomes" id="UP001161017"/>
    </source>
</evidence>
<dbReference type="AlphaFoldDB" id="A0AA43QM60"/>
<dbReference type="PANTHER" id="PTHR33606">
    <property type="entry name" value="PROTEIN YCII"/>
    <property type="match status" value="1"/>
</dbReference>
<feature type="domain" description="YCII-related" evidence="1">
    <location>
        <begin position="14"/>
        <end position="99"/>
    </location>
</feature>
<dbReference type="EMBL" id="JAPUFD010000008">
    <property type="protein sequence ID" value="MDI1489012.1"/>
    <property type="molecule type" value="Genomic_DNA"/>
</dbReference>
<comment type="caution">
    <text evidence="2">The sequence shown here is derived from an EMBL/GenBank/DDBJ whole genome shotgun (WGS) entry which is preliminary data.</text>
</comment>
<dbReference type="InterPro" id="IPR051807">
    <property type="entry name" value="Sec-metab_biosynth-assoc"/>
</dbReference>
<reference evidence="2" key="1">
    <citation type="journal article" date="2023" name="Genome Biol. Evol.">
        <title>First Whole Genome Sequence and Flow Cytometry Genome Size Data for the Lichen-Forming Fungus Ramalina farinacea (Ascomycota).</title>
        <authorList>
            <person name="Llewellyn T."/>
            <person name="Mian S."/>
            <person name="Hill R."/>
            <person name="Leitch I.J."/>
            <person name="Gaya E."/>
        </authorList>
    </citation>
    <scope>NUCLEOTIDE SEQUENCE</scope>
    <source>
        <strain evidence="2">LIQ254RAFAR</strain>
    </source>
</reference>
<organism evidence="2 3">
    <name type="scientific">Ramalina farinacea</name>
    <dbReference type="NCBI Taxonomy" id="258253"/>
    <lineage>
        <taxon>Eukaryota</taxon>
        <taxon>Fungi</taxon>
        <taxon>Dikarya</taxon>
        <taxon>Ascomycota</taxon>
        <taxon>Pezizomycotina</taxon>
        <taxon>Lecanoromycetes</taxon>
        <taxon>OSLEUM clade</taxon>
        <taxon>Lecanoromycetidae</taxon>
        <taxon>Lecanorales</taxon>
        <taxon>Lecanorineae</taxon>
        <taxon>Ramalinaceae</taxon>
        <taxon>Ramalina</taxon>
    </lineage>
</organism>
<dbReference type="Pfam" id="PF03795">
    <property type="entry name" value="YCII"/>
    <property type="match status" value="1"/>
</dbReference>
<dbReference type="InterPro" id="IPR011008">
    <property type="entry name" value="Dimeric_a/b-barrel"/>
</dbReference>